<dbReference type="PANTHER" id="PTHR42915">
    <property type="entry name" value="HYPOTHETICAL 460 KDA PROTEIN IN FEUA-SIGW INTERGENIC REGION [PRECURSOR]"/>
    <property type="match status" value="1"/>
</dbReference>
<dbReference type="InterPro" id="IPR017853">
    <property type="entry name" value="GH"/>
</dbReference>
<dbReference type="Pfam" id="PF00933">
    <property type="entry name" value="Glyco_hydro_3"/>
    <property type="match status" value="1"/>
</dbReference>
<dbReference type="Pfam" id="PF01915">
    <property type="entry name" value="Glyco_hydro_3_C"/>
    <property type="match status" value="1"/>
</dbReference>
<evidence type="ECO:0000259" key="6">
    <source>
        <dbReference type="Pfam" id="PF00933"/>
    </source>
</evidence>
<protein>
    <submittedName>
        <fullName evidence="10">O-glycosyl hydrolase family protein (Homolog to N-acetylglucosaminidase)</fullName>
    </submittedName>
</protein>
<evidence type="ECO:0000259" key="8">
    <source>
        <dbReference type="Pfam" id="PF07075"/>
    </source>
</evidence>
<name>I0JKZ6_HALH3</name>
<dbReference type="Pfam" id="PF20732">
    <property type="entry name" value="NamZ_C"/>
    <property type="match status" value="1"/>
</dbReference>
<dbReference type="GO" id="GO:0033922">
    <property type="term" value="F:peptidoglycan beta-N-acetylmuramidase activity"/>
    <property type="evidence" value="ECO:0007669"/>
    <property type="project" value="InterPro"/>
</dbReference>
<dbReference type="eggNOG" id="COG5492">
    <property type="taxonomic scope" value="Bacteria"/>
</dbReference>
<dbReference type="AlphaFoldDB" id="I0JKZ6"/>
<dbReference type="HOGENOM" id="CLU_282520_0_0_9"/>
<dbReference type="InterPro" id="IPR008964">
    <property type="entry name" value="Invasin/intimin_cell_adhesion"/>
</dbReference>
<gene>
    <name evidence="10" type="primary">ybbC</name>
    <name evidence="10" type="ordered locus">HBHAL_2473</name>
</gene>
<feature type="signal peptide" evidence="5">
    <location>
        <begin position="1"/>
        <end position="24"/>
    </location>
</feature>
<feature type="domain" description="Peptidoglycan beta-N-acetylmuramidase NamZ C-terminal" evidence="9">
    <location>
        <begin position="947"/>
        <end position="1104"/>
    </location>
</feature>
<dbReference type="Gene3D" id="3.40.50.12170">
    <property type="entry name" value="Uncharacterised protein PF07075, DUF1343"/>
    <property type="match status" value="1"/>
</dbReference>
<evidence type="ECO:0000259" key="7">
    <source>
        <dbReference type="Pfam" id="PF01915"/>
    </source>
</evidence>
<dbReference type="eggNOG" id="COG3876">
    <property type="taxonomic scope" value="Bacteria"/>
</dbReference>
<dbReference type="Gene3D" id="3.90.1150.140">
    <property type="match status" value="1"/>
</dbReference>
<evidence type="ECO:0000313" key="10">
    <source>
        <dbReference type="EMBL" id="CCG44816.1"/>
    </source>
</evidence>
<keyword evidence="11" id="KW-1185">Reference proteome</keyword>
<dbReference type="InterPro" id="IPR019800">
    <property type="entry name" value="Glyco_hydro_3_AS"/>
</dbReference>
<dbReference type="STRING" id="866895.HBHAL_2473"/>
<dbReference type="GO" id="GO:0005975">
    <property type="term" value="P:carbohydrate metabolic process"/>
    <property type="evidence" value="ECO:0007669"/>
    <property type="project" value="InterPro"/>
</dbReference>
<organism evidence="10 11">
    <name type="scientific">Halobacillus halophilus (strain ATCC 35676 / DSM 2266 / JCM 20832 / KCTC 3685 / LMG 17431 / NBRC 102448 / NCIMB 2269)</name>
    <name type="common">Sporosarcina halophila</name>
    <dbReference type="NCBI Taxonomy" id="866895"/>
    <lineage>
        <taxon>Bacteria</taxon>
        <taxon>Bacillati</taxon>
        <taxon>Bacillota</taxon>
        <taxon>Bacilli</taxon>
        <taxon>Bacillales</taxon>
        <taxon>Bacillaceae</taxon>
        <taxon>Halobacillus</taxon>
    </lineage>
</organism>
<feature type="domain" description="Peptidoglycan beta-N-acetylmuramidase NamZ N-terminal" evidence="8">
    <location>
        <begin position="742"/>
        <end position="943"/>
    </location>
</feature>
<dbReference type="InterPro" id="IPR036881">
    <property type="entry name" value="Glyco_hydro_3_C_sf"/>
</dbReference>
<dbReference type="InterPro" id="IPR048502">
    <property type="entry name" value="NamZ_N"/>
</dbReference>
<dbReference type="InterPro" id="IPR008302">
    <property type="entry name" value="NamZ"/>
</dbReference>
<dbReference type="SUPFAM" id="SSF49373">
    <property type="entry name" value="Invasin/intimin cell-adhesion fragments"/>
    <property type="match status" value="1"/>
</dbReference>
<keyword evidence="2 3" id="KW-0378">Hydrolase</keyword>
<dbReference type="InterPro" id="IPR048503">
    <property type="entry name" value="NamZ_C"/>
</dbReference>
<sequence>MRKMGKWMFIVTLTICMLLPSMFANSKATASDEGNKSDLIILQNVPQSDVNVEGDSFDLSALHVYEDGYFKKVNEGLKWSSKNPKVAKVNQDGTITFTGKPGRAWISVTNGDHTDRIAAHAKPKRDNGDAYISKNLIKEKGDRYNLVSHALENMTMEEKVGQMLMPDFRKWDGENVTKMLPEIEEQVKKYHLGGVILFRENVVTTEQTAELVSDYQAAAEKYGLLMTIDQEGGIVTRLQSGTDFPGNMALGATRSEEITQNVGQAIGEELSSLGINMNLAPVVDVNNNPDNPVIGVRSFSGNPELTAQMGVAYTKGLQETGVAATAKHFPGHGDTAVDSHLGLPEVPHDKERLKEVELYPFQKAMDAGIDAVMTAHVTFPKIDDTKVTSKKDGTEIALPATLSEKVLTGLMRKEMGFEGVVITDALNMNAIQDHFGPVDAVIRSINAGTDIVLMPVGLEKVANGIYDAIDSGEIEMDTINKSVERILTLKLNRGIIKSENPTPVDEKIEKAKQVVGSETHKQVEEKAAERSTTLVKNDNVLPLELDEDKELVVIGNSFSEELADQVKQHHENTTLIKSSSGSLTDEQKELVEEADKVIVGTYTYNVSTRADDHPQMQLMHDVMNTTDGDVIGIGIRNPYDIMAYPEVDAFIAQYGFRAASIEATAETLFGENDPSGELPVAIPDQDGGTLFPFGTGLSYGDHGDEDENEDEEENEEEHDGSFQLGVEELLDEEKALIEGKKVGLITNPTGVDQELNSIVDLLYNDKDVDLTALYGPEHGVRGSAQAGEYVDFYTDEQTGLPVYSLYGKTRKPTPEMLEDIDVLMFDIQDVGTRFYTYIYTMAYAMEAAQENDIPFIVLDRPNPIGGEKVEGPVLDTDYKSFVGNYPIPLRHGMTVGELAKLFNNEYDIGADLTVVEMDGYDRSMDYNDTDMSFVAPSPNMPTVDTAYVYPGAALIEGTNVSEGRGTTRPFELIGAPFINSTELAAAMNKLDLPGVRFRAASFTPAFSKHAGELTHGVQLHVMDREKFNPVVTGVHLVKTIHDMYPADFQFREENSSGISFFDYLIGNGWVREGIENGQSVSSMQKIWEKELKGFKNIREQYLLYK</sequence>
<dbReference type="Proteomes" id="UP000007397">
    <property type="component" value="Chromosome"/>
</dbReference>
<dbReference type="InterPro" id="IPR036962">
    <property type="entry name" value="Glyco_hydro_3_N_sf"/>
</dbReference>
<feature type="chain" id="PRO_5038565274" evidence="5">
    <location>
        <begin position="25"/>
        <end position="1105"/>
    </location>
</feature>
<keyword evidence="5" id="KW-0732">Signal</keyword>
<keyword evidence="3" id="KW-0326">Glycosidase</keyword>
<dbReference type="PRINTS" id="PR00133">
    <property type="entry name" value="GLHYDRLASE3"/>
</dbReference>
<reference evidence="10 11" key="1">
    <citation type="journal article" date="2013" name="Environ. Microbiol.">
        <title>Chloride and organic osmolytes: a hybrid strategy to cope with elevated salinities by the moderately halophilic, chloride-dependent bacterium Halobacillus halophilus.</title>
        <authorList>
            <person name="Saum S.H."/>
            <person name="Pfeiffer F."/>
            <person name="Palm P."/>
            <person name="Rampp M."/>
            <person name="Schuster S.C."/>
            <person name="Muller V."/>
            <person name="Oesterhelt D."/>
        </authorList>
    </citation>
    <scope>NUCLEOTIDE SEQUENCE [LARGE SCALE GENOMIC DNA]</scope>
    <source>
        <strain evidence="11">ATCC 35676 / DSM 2266 / JCM 20832 / KCTC 3685 / LMG 17431 / NBRC 102448 / NCIMB 2269</strain>
    </source>
</reference>
<dbReference type="PANTHER" id="PTHR42915:SF1">
    <property type="entry name" value="PEPTIDOGLYCAN BETA-N-ACETYLMURAMIDASE NAMZ"/>
    <property type="match status" value="1"/>
</dbReference>
<evidence type="ECO:0000256" key="4">
    <source>
        <dbReference type="SAM" id="MobiDB-lite"/>
    </source>
</evidence>
<dbReference type="Pfam" id="PF07075">
    <property type="entry name" value="NamZ_N"/>
    <property type="match status" value="1"/>
</dbReference>
<proteinExistence type="inferred from homology"/>
<feature type="domain" description="Glycoside hydrolase family 3 N-terminal" evidence="6">
    <location>
        <begin position="155"/>
        <end position="489"/>
    </location>
</feature>
<dbReference type="Gene3D" id="3.20.20.300">
    <property type="entry name" value="Glycoside hydrolase, family 3, N-terminal domain"/>
    <property type="match status" value="1"/>
</dbReference>
<dbReference type="InterPro" id="IPR002772">
    <property type="entry name" value="Glyco_hydro_3_C"/>
</dbReference>
<dbReference type="EMBL" id="HE717023">
    <property type="protein sequence ID" value="CCG44816.1"/>
    <property type="molecule type" value="Genomic_DNA"/>
</dbReference>
<feature type="domain" description="Glycoside hydrolase family 3 C-terminal" evidence="7">
    <location>
        <begin position="533"/>
        <end position="699"/>
    </location>
</feature>
<comment type="similarity">
    <text evidence="1 3">Belongs to the glycosyl hydrolase 3 family.</text>
</comment>
<dbReference type="FunFam" id="3.20.20.300:FF:000014">
    <property type="entry name" value="Beta-hexosaminidase, lipoprotein"/>
    <property type="match status" value="1"/>
</dbReference>
<evidence type="ECO:0000256" key="1">
    <source>
        <dbReference type="ARBA" id="ARBA00005336"/>
    </source>
</evidence>
<dbReference type="SUPFAM" id="SSF52279">
    <property type="entry name" value="Beta-D-glucan exohydrolase, C-terminal domain"/>
    <property type="match status" value="1"/>
</dbReference>
<dbReference type="SUPFAM" id="SSF51445">
    <property type="entry name" value="(Trans)glycosidases"/>
    <property type="match status" value="1"/>
</dbReference>
<evidence type="ECO:0000256" key="3">
    <source>
        <dbReference type="RuleBase" id="RU361161"/>
    </source>
</evidence>
<evidence type="ECO:0000313" key="11">
    <source>
        <dbReference type="Proteomes" id="UP000007397"/>
    </source>
</evidence>
<dbReference type="Gene3D" id="3.40.50.1700">
    <property type="entry name" value="Glycoside hydrolase family 3 C-terminal domain"/>
    <property type="match status" value="1"/>
</dbReference>
<feature type="compositionally biased region" description="Acidic residues" evidence="4">
    <location>
        <begin position="703"/>
        <end position="718"/>
    </location>
</feature>
<dbReference type="Gene3D" id="2.60.40.1080">
    <property type="match status" value="1"/>
</dbReference>
<dbReference type="PATRIC" id="fig|866895.3.peg.1482"/>
<evidence type="ECO:0000256" key="2">
    <source>
        <dbReference type="ARBA" id="ARBA00022801"/>
    </source>
</evidence>
<accession>I0JKZ6</accession>
<evidence type="ECO:0000256" key="5">
    <source>
        <dbReference type="SAM" id="SignalP"/>
    </source>
</evidence>
<dbReference type="PROSITE" id="PS00775">
    <property type="entry name" value="GLYCOSYL_HYDROL_F3"/>
    <property type="match status" value="1"/>
</dbReference>
<feature type="region of interest" description="Disordered" evidence="4">
    <location>
        <begin position="695"/>
        <end position="721"/>
    </location>
</feature>
<dbReference type="InterPro" id="IPR001764">
    <property type="entry name" value="Glyco_hydro_3_N"/>
</dbReference>
<dbReference type="eggNOG" id="COG1472">
    <property type="taxonomic scope" value="Bacteria"/>
</dbReference>
<dbReference type="KEGG" id="hhd:HBHAL_2473"/>
<evidence type="ECO:0000259" key="9">
    <source>
        <dbReference type="Pfam" id="PF20732"/>
    </source>
</evidence>